<accession>A0A834Y578</accession>
<evidence type="ECO:0000259" key="3">
    <source>
        <dbReference type="Pfam" id="PF10551"/>
    </source>
</evidence>
<comment type="subcellular location">
    <subcellularLocation>
        <location evidence="1">Nucleus</location>
    </subcellularLocation>
</comment>
<dbReference type="Pfam" id="PF10551">
    <property type="entry name" value="MULE"/>
    <property type="match status" value="1"/>
</dbReference>
<dbReference type="GO" id="GO:0005634">
    <property type="term" value="C:nucleus"/>
    <property type="evidence" value="ECO:0007669"/>
    <property type="project" value="UniProtKB-SubCell"/>
</dbReference>
<keyword evidence="1" id="KW-0862">Zinc</keyword>
<dbReference type="InterPro" id="IPR004330">
    <property type="entry name" value="FAR1_DNA_bnd_dom"/>
</dbReference>
<dbReference type="InterPro" id="IPR018289">
    <property type="entry name" value="MULE_transposase_dom"/>
</dbReference>
<sequence>MEDAHLMSSPLSEKYINDHGEIGRNQDLTPVMGMKFRCYEDAREFYNRYALGVGFGTKIKSSWPHKKTKESIMVVFVCCRRVLKMKKKNALYRRPTKKTGCGAYMRVKPNRISQKEMQKAMHIYFTRMQQRNSNFFYLMDLDNEGHLRNVFWADARSRAAYGYFGDVVTFDTTYLTNRYDMSFAPFVGVNHHGQSVLLGCGLLADETIESFIWMFKTWLIAMSGHPPNAIITDQCKAMQRAIAVVFPKARHRLCLWHI</sequence>
<comment type="similarity">
    <text evidence="1">Belongs to the FHY3/FAR1 family.</text>
</comment>
<dbReference type="EMBL" id="JABCRI010001343">
    <property type="protein sequence ID" value="KAF8364660.1"/>
    <property type="molecule type" value="Genomic_DNA"/>
</dbReference>
<name>A0A834Y578_TETSI</name>
<proteinExistence type="inferred from homology"/>
<evidence type="ECO:0000256" key="1">
    <source>
        <dbReference type="RuleBase" id="RU367018"/>
    </source>
</evidence>
<reference evidence="4 5" key="1">
    <citation type="submission" date="2020-04" db="EMBL/GenBank/DDBJ databases">
        <title>Plant Genome Project.</title>
        <authorList>
            <person name="Zhang R.-G."/>
        </authorList>
    </citation>
    <scope>NUCLEOTIDE SEQUENCE [LARGE SCALE GENOMIC DNA]</scope>
    <source>
        <strain evidence="4">YNK0</strain>
        <tissue evidence="4">Leaf</tissue>
    </source>
</reference>
<dbReference type="Pfam" id="PF03101">
    <property type="entry name" value="FAR1"/>
    <property type="match status" value="1"/>
</dbReference>
<protein>
    <recommendedName>
        <fullName evidence="1">Protein FAR1-RELATED SEQUENCE</fullName>
    </recommendedName>
</protein>
<keyword evidence="1" id="KW-0863">Zinc-finger</keyword>
<keyword evidence="5" id="KW-1185">Reference proteome</keyword>
<gene>
    <name evidence="4" type="ORF">HHK36_033340</name>
</gene>
<dbReference type="PANTHER" id="PTHR31669:SF283">
    <property type="entry name" value="PROTEIN FAR1-RELATED SEQUENCE"/>
    <property type="match status" value="1"/>
</dbReference>
<evidence type="ECO:0000313" key="5">
    <source>
        <dbReference type="Proteomes" id="UP000655225"/>
    </source>
</evidence>
<evidence type="ECO:0000259" key="2">
    <source>
        <dbReference type="Pfam" id="PF03101"/>
    </source>
</evidence>
<comment type="caution">
    <text evidence="4">The sequence shown here is derived from an EMBL/GenBank/DDBJ whole genome shotgun (WGS) entry which is preliminary data.</text>
</comment>
<dbReference type="Proteomes" id="UP000655225">
    <property type="component" value="Unassembled WGS sequence"/>
</dbReference>
<dbReference type="OrthoDB" id="2402896at2759"/>
<dbReference type="PANTHER" id="PTHR31669">
    <property type="entry name" value="PROTEIN FAR1-RELATED SEQUENCE 10-RELATED"/>
    <property type="match status" value="1"/>
</dbReference>
<keyword evidence="1" id="KW-0539">Nucleus</keyword>
<dbReference type="GO" id="GO:0006355">
    <property type="term" value="P:regulation of DNA-templated transcription"/>
    <property type="evidence" value="ECO:0007669"/>
    <property type="project" value="UniProtKB-UniRule"/>
</dbReference>
<evidence type="ECO:0000313" key="4">
    <source>
        <dbReference type="EMBL" id="KAF8364660.1"/>
    </source>
</evidence>
<feature type="domain" description="FAR1" evidence="2">
    <location>
        <begin position="44"/>
        <end position="114"/>
    </location>
</feature>
<keyword evidence="1" id="KW-0479">Metal-binding</keyword>
<dbReference type="GO" id="GO:0008270">
    <property type="term" value="F:zinc ion binding"/>
    <property type="evidence" value="ECO:0007669"/>
    <property type="project" value="UniProtKB-UniRule"/>
</dbReference>
<feature type="domain" description="MULE transposase" evidence="3">
    <location>
        <begin position="167"/>
        <end position="258"/>
    </location>
</feature>
<organism evidence="4 5">
    <name type="scientific">Tetracentron sinense</name>
    <name type="common">Spur-leaf</name>
    <dbReference type="NCBI Taxonomy" id="13715"/>
    <lineage>
        <taxon>Eukaryota</taxon>
        <taxon>Viridiplantae</taxon>
        <taxon>Streptophyta</taxon>
        <taxon>Embryophyta</taxon>
        <taxon>Tracheophyta</taxon>
        <taxon>Spermatophyta</taxon>
        <taxon>Magnoliopsida</taxon>
        <taxon>Trochodendrales</taxon>
        <taxon>Trochodendraceae</taxon>
        <taxon>Tetracentron</taxon>
    </lineage>
</organism>
<dbReference type="OMA" id="FIRINRH"/>
<comment type="function">
    <text evidence="1">Putative transcription activator involved in regulating light control of development.</text>
</comment>
<dbReference type="AlphaFoldDB" id="A0A834Y578"/>
<dbReference type="InterPro" id="IPR031052">
    <property type="entry name" value="FHY3/FAR1"/>
</dbReference>